<accession>A0AAE0M9L3</accession>
<dbReference type="AlphaFoldDB" id="A0AAE0M9L3"/>
<proteinExistence type="predicted"/>
<comment type="caution">
    <text evidence="1">The sequence shown here is derived from an EMBL/GenBank/DDBJ whole genome shotgun (WGS) entry which is preliminary data.</text>
</comment>
<name>A0AAE0M9L3_9PEZI</name>
<organism evidence="1 2">
    <name type="scientific">Cercophora scortea</name>
    <dbReference type="NCBI Taxonomy" id="314031"/>
    <lineage>
        <taxon>Eukaryota</taxon>
        <taxon>Fungi</taxon>
        <taxon>Dikarya</taxon>
        <taxon>Ascomycota</taxon>
        <taxon>Pezizomycotina</taxon>
        <taxon>Sordariomycetes</taxon>
        <taxon>Sordariomycetidae</taxon>
        <taxon>Sordariales</taxon>
        <taxon>Lasiosphaeriaceae</taxon>
        <taxon>Cercophora</taxon>
    </lineage>
</organism>
<dbReference type="Proteomes" id="UP001286456">
    <property type="component" value="Unassembled WGS sequence"/>
</dbReference>
<evidence type="ECO:0000313" key="1">
    <source>
        <dbReference type="EMBL" id="KAK3324005.1"/>
    </source>
</evidence>
<dbReference type="PANTHER" id="PTHR10622:SF10">
    <property type="entry name" value="HET DOMAIN-CONTAINING PROTEIN"/>
    <property type="match status" value="1"/>
</dbReference>
<reference evidence="1" key="1">
    <citation type="journal article" date="2023" name="Mol. Phylogenet. Evol.">
        <title>Genome-scale phylogeny and comparative genomics of the fungal order Sordariales.</title>
        <authorList>
            <person name="Hensen N."/>
            <person name="Bonometti L."/>
            <person name="Westerberg I."/>
            <person name="Brannstrom I.O."/>
            <person name="Guillou S."/>
            <person name="Cros-Aarteil S."/>
            <person name="Calhoun S."/>
            <person name="Haridas S."/>
            <person name="Kuo A."/>
            <person name="Mondo S."/>
            <person name="Pangilinan J."/>
            <person name="Riley R."/>
            <person name="LaButti K."/>
            <person name="Andreopoulos B."/>
            <person name="Lipzen A."/>
            <person name="Chen C."/>
            <person name="Yan M."/>
            <person name="Daum C."/>
            <person name="Ng V."/>
            <person name="Clum A."/>
            <person name="Steindorff A."/>
            <person name="Ohm R.A."/>
            <person name="Martin F."/>
            <person name="Silar P."/>
            <person name="Natvig D.O."/>
            <person name="Lalanne C."/>
            <person name="Gautier V."/>
            <person name="Ament-Velasquez S.L."/>
            <person name="Kruys A."/>
            <person name="Hutchinson M.I."/>
            <person name="Powell A.J."/>
            <person name="Barry K."/>
            <person name="Miller A.N."/>
            <person name="Grigoriev I.V."/>
            <person name="Debuchy R."/>
            <person name="Gladieux P."/>
            <person name="Hiltunen Thoren M."/>
            <person name="Johannesson H."/>
        </authorList>
    </citation>
    <scope>NUCLEOTIDE SEQUENCE</scope>
    <source>
        <strain evidence="1">SMH4131-1</strain>
    </source>
</reference>
<dbReference type="EMBL" id="JAUEPO010000004">
    <property type="protein sequence ID" value="KAK3324005.1"/>
    <property type="molecule type" value="Genomic_DNA"/>
</dbReference>
<evidence type="ECO:0000313" key="2">
    <source>
        <dbReference type="Proteomes" id="UP001286456"/>
    </source>
</evidence>
<protein>
    <submittedName>
        <fullName evidence="1">Uncharacterized protein</fullName>
    </submittedName>
</protein>
<keyword evidence="2" id="KW-1185">Reference proteome</keyword>
<sequence length="480" mass="53123">MEWRELGTRESLCVGISEITGIDVAVLKMERSWADRSVAQRMSWAAGRHTSRVEDEAYCLMGLFGVNMPLLYGEGRKAFQRLQLEIMKQSNDSSILAWASPDSHSVIEGVLAQSPAMFEDCGDIEWRPLDRRIGRVKSKGRFVNNIACHDIIGYSLRMEVGVLEPPPAGGPSMVFRAFQDDPKATTNGPVPHVAADLVYLPRNLEESYTQDKAFREFDYSFLQHSRAVALIILDGCMKGREYIVGIALCLDSTGLMKRVHFPSRFLVGVSSKTVSLFDEQVKTLHIALTGSEVLQRPPVPNWARCLVRVPNMADLPYELAYTIPDTAPDAAGCWYLERWSEATDLASLDSQPCFSLHKTGTGRAMVFNHKTDPFLSFLVVFSLVKPGEVASAYGFTAGIGAKQWVQVGFLRGLQVFGITERQLANLLPSLSPVPLCSWQFDLGNGLALSVRVRKHPRHHIAILEFLGNGGNGTSNVMSTT</sequence>
<gene>
    <name evidence="1" type="ORF">B0T19DRAFT_427472</name>
</gene>
<dbReference type="PANTHER" id="PTHR10622">
    <property type="entry name" value="HET DOMAIN-CONTAINING PROTEIN"/>
    <property type="match status" value="1"/>
</dbReference>
<reference evidence="1" key="2">
    <citation type="submission" date="2023-06" db="EMBL/GenBank/DDBJ databases">
        <authorList>
            <consortium name="Lawrence Berkeley National Laboratory"/>
            <person name="Haridas S."/>
            <person name="Hensen N."/>
            <person name="Bonometti L."/>
            <person name="Westerberg I."/>
            <person name="Brannstrom I.O."/>
            <person name="Guillou S."/>
            <person name="Cros-Aarteil S."/>
            <person name="Calhoun S."/>
            <person name="Kuo A."/>
            <person name="Mondo S."/>
            <person name="Pangilinan J."/>
            <person name="Riley R."/>
            <person name="Labutti K."/>
            <person name="Andreopoulos B."/>
            <person name="Lipzen A."/>
            <person name="Chen C."/>
            <person name="Yanf M."/>
            <person name="Daum C."/>
            <person name="Ng V."/>
            <person name="Clum A."/>
            <person name="Steindorff A."/>
            <person name="Ohm R."/>
            <person name="Martin F."/>
            <person name="Silar P."/>
            <person name="Natvig D."/>
            <person name="Lalanne C."/>
            <person name="Gautier V."/>
            <person name="Ament-Velasquez S.L."/>
            <person name="Kruys A."/>
            <person name="Hutchinson M.I."/>
            <person name="Powell A.J."/>
            <person name="Barry K."/>
            <person name="Miller A.N."/>
            <person name="Grigoriev I.V."/>
            <person name="Debuchy R."/>
            <person name="Gladieux P."/>
            <person name="Thoren M.H."/>
            <person name="Johannesson H."/>
        </authorList>
    </citation>
    <scope>NUCLEOTIDE SEQUENCE</scope>
    <source>
        <strain evidence="1">SMH4131-1</strain>
    </source>
</reference>